<gene>
    <name evidence="2" type="ORF">TrRE_jg12652</name>
</gene>
<proteinExistence type="predicted"/>
<dbReference type="AlphaFoldDB" id="A0A9W6ZEP6"/>
<reference evidence="2" key="1">
    <citation type="submission" date="2022-07" db="EMBL/GenBank/DDBJ databases">
        <title>Genome analysis of Parmales, a sister group of diatoms, reveals the evolutionary specialization of diatoms from phago-mixotrophs to photoautotrophs.</title>
        <authorList>
            <person name="Ban H."/>
            <person name="Sato S."/>
            <person name="Yoshikawa S."/>
            <person name="Kazumasa Y."/>
            <person name="Nakamura Y."/>
            <person name="Ichinomiya M."/>
            <person name="Saitoh K."/>
            <person name="Sato N."/>
            <person name="Blanc-Mathieu R."/>
            <person name="Endo H."/>
            <person name="Kuwata A."/>
            <person name="Ogata H."/>
        </authorList>
    </citation>
    <scope>NUCLEOTIDE SEQUENCE</scope>
</reference>
<feature type="region of interest" description="Disordered" evidence="1">
    <location>
        <begin position="66"/>
        <end position="110"/>
    </location>
</feature>
<feature type="compositionally biased region" description="Basic and acidic residues" evidence="1">
    <location>
        <begin position="306"/>
        <end position="329"/>
    </location>
</feature>
<name>A0A9W6ZEP6_9STRA</name>
<protein>
    <submittedName>
        <fullName evidence="2">Uncharacterized protein</fullName>
    </submittedName>
</protein>
<dbReference type="OrthoDB" id="197215at2759"/>
<feature type="compositionally biased region" description="Basic and acidic residues" evidence="1">
    <location>
        <begin position="66"/>
        <end position="91"/>
    </location>
</feature>
<sequence length="636" mass="72946">MSADMVVEDMEISEMQSMPQQKSILGREVKPDMEAKKELGKKMVAQYRNMAKDVSREVKVHLDAKYSEENKRLMREQQDREQVKRRQNNRDKKLRKKRMSRMSRVERKSQVLQEEEEEKLRFERMSLDEKAAVRRKERKTKIARTGGLDLMVKSDNLDEEALRNQLTSVKLTTNNYNTYRNSHTKIAENMANRSPLLSPLSKAIHKAPKLPGGMYGAPRYELPDDITLLPFDDFAVNDVIRSTAVPSLDIADKGGQVIKKDKFGKRHGVKKPAEHNLKEARRAAPRKTLMEKFRRTIRMTAGLVGGKDKEGSAKKKGSRDEEKEGKGEKDEEDDDEEVERKPRKSRVTFMAQKAGMAAAEGGFIAGTEAIAQTGKLTGSILRMTTRAVALAARTAEPHINKTSSIIGKQMFQSIQQKALERKMRASQGDPNKKVSRSYKKKWMAACVIQRNFRIFYEREGGLKHNRAARTITQSIKDYISMINMEKWHMVIEMELKDKRDREDRKTRATLKNEKSDRLKKQIRRAGAERAAKAVGWGSSAMKTAKWTPRDQAIVCACFMKFGFPVGDADWQMFYKYFPEKPRRNVRTKLNAMKDDGMLSDPATMNGIDKKELQQLGLQIVVKKKDKKKAINLQDLL</sequence>
<dbReference type="EMBL" id="BRXZ01002042">
    <property type="protein sequence ID" value="GMH52994.1"/>
    <property type="molecule type" value="Genomic_DNA"/>
</dbReference>
<evidence type="ECO:0000256" key="1">
    <source>
        <dbReference type="SAM" id="MobiDB-lite"/>
    </source>
</evidence>
<evidence type="ECO:0000313" key="2">
    <source>
        <dbReference type="EMBL" id="GMH52994.1"/>
    </source>
</evidence>
<dbReference type="Proteomes" id="UP001165082">
    <property type="component" value="Unassembled WGS sequence"/>
</dbReference>
<feature type="compositionally biased region" description="Basic and acidic residues" evidence="1">
    <location>
        <begin position="271"/>
        <end position="284"/>
    </location>
</feature>
<feature type="region of interest" description="Disordered" evidence="1">
    <location>
        <begin position="262"/>
        <end position="284"/>
    </location>
</feature>
<feature type="compositionally biased region" description="Basic residues" evidence="1">
    <location>
        <begin position="92"/>
        <end position="101"/>
    </location>
</feature>
<accession>A0A9W6ZEP6</accession>
<comment type="caution">
    <text evidence="2">The sequence shown here is derived from an EMBL/GenBank/DDBJ whole genome shotgun (WGS) entry which is preliminary data.</text>
</comment>
<organism evidence="2 3">
    <name type="scientific">Triparma retinervis</name>
    <dbReference type="NCBI Taxonomy" id="2557542"/>
    <lineage>
        <taxon>Eukaryota</taxon>
        <taxon>Sar</taxon>
        <taxon>Stramenopiles</taxon>
        <taxon>Ochrophyta</taxon>
        <taxon>Bolidophyceae</taxon>
        <taxon>Parmales</taxon>
        <taxon>Triparmaceae</taxon>
        <taxon>Triparma</taxon>
    </lineage>
</organism>
<keyword evidence="3" id="KW-1185">Reference proteome</keyword>
<evidence type="ECO:0000313" key="3">
    <source>
        <dbReference type="Proteomes" id="UP001165082"/>
    </source>
</evidence>
<feature type="region of interest" description="Disordered" evidence="1">
    <location>
        <begin position="300"/>
        <end position="346"/>
    </location>
</feature>